<keyword evidence="5" id="KW-0687">Ribonucleoprotein</keyword>
<comment type="caution">
    <text evidence="8">The sequence shown here is derived from an EMBL/GenBank/DDBJ whole genome shotgun (WGS) entry which is preliminary data.</text>
</comment>
<dbReference type="GO" id="GO:0006412">
    <property type="term" value="P:translation"/>
    <property type="evidence" value="ECO:0007669"/>
    <property type="project" value="InterPro"/>
</dbReference>
<keyword evidence="9" id="KW-1185">Reference proteome</keyword>
<dbReference type="FunFam" id="3.30.70.330:FF:000035">
    <property type="entry name" value="60S ribosomal protein L23a"/>
    <property type="match status" value="1"/>
</dbReference>
<comment type="similarity">
    <text evidence="1">Belongs to the universal ribosomal protein uL23 family.</text>
</comment>
<feature type="compositionally biased region" description="Low complexity" evidence="6">
    <location>
        <begin position="1"/>
        <end position="29"/>
    </location>
</feature>
<dbReference type="AlphaFoldDB" id="A0A9N8ZCC6"/>
<keyword evidence="3" id="KW-0694">RNA-binding</keyword>
<dbReference type="NCBIfam" id="NF011118">
    <property type="entry name" value="PRK14548.1"/>
    <property type="match status" value="1"/>
</dbReference>
<sequence length="178" mass="19948">MAPRKAAAKRATTQAESGTTSATAESSKTASKKTKKSSPKTKALGAKRAALKEIIRKKERKIHTSTTFRRPKTLRLLRDPKYVRRSVLRAPKLDKHTILKYPLSTESAMKKIEDNNTLVFIVDVRANKRHIKDAVKKLYNVEAVKINTLIRPDGNKKAYVRLSPDVEALEAANKIGFI</sequence>
<dbReference type="Gene3D" id="3.30.70.330">
    <property type="match status" value="1"/>
</dbReference>
<evidence type="ECO:0000259" key="7">
    <source>
        <dbReference type="Pfam" id="PF03939"/>
    </source>
</evidence>
<dbReference type="SUPFAM" id="SSF54189">
    <property type="entry name" value="Ribosomal proteins S24e, L23 and L15e"/>
    <property type="match status" value="1"/>
</dbReference>
<gene>
    <name evidence="8" type="ORF">POCULU_LOCUS1906</name>
</gene>
<protein>
    <submittedName>
        <fullName evidence="8">9675_t:CDS:1</fullName>
    </submittedName>
</protein>
<evidence type="ECO:0000256" key="5">
    <source>
        <dbReference type="ARBA" id="ARBA00023274"/>
    </source>
</evidence>
<evidence type="ECO:0000256" key="2">
    <source>
        <dbReference type="ARBA" id="ARBA00022730"/>
    </source>
</evidence>
<evidence type="ECO:0000256" key="4">
    <source>
        <dbReference type="ARBA" id="ARBA00022980"/>
    </source>
</evidence>
<dbReference type="GO" id="GO:0003735">
    <property type="term" value="F:structural constituent of ribosome"/>
    <property type="evidence" value="ECO:0007669"/>
    <property type="project" value="InterPro"/>
</dbReference>
<accession>A0A9N8ZCC6</accession>
<dbReference type="HAMAP" id="MF_01369_A">
    <property type="entry name" value="Ribosomal_uL23_A"/>
    <property type="match status" value="1"/>
</dbReference>
<keyword evidence="4" id="KW-0689">Ribosomal protein</keyword>
<dbReference type="Pfam" id="PF00276">
    <property type="entry name" value="Ribosomal_L23"/>
    <property type="match status" value="1"/>
</dbReference>
<feature type="region of interest" description="Disordered" evidence="6">
    <location>
        <begin position="1"/>
        <end position="47"/>
    </location>
</feature>
<evidence type="ECO:0000313" key="9">
    <source>
        <dbReference type="Proteomes" id="UP000789572"/>
    </source>
</evidence>
<dbReference type="PANTHER" id="PTHR11620">
    <property type="entry name" value="60S RIBOSOMAL PROTEIN L23A"/>
    <property type="match status" value="1"/>
</dbReference>
<name>A0A9N8ZCC6_9GLOM</name>
<evidence type="ECO:0000256" key="3">
    <source>
        <dbReference type="ARBA" id="ARBA00022884"/>
    </source>
</evidence>
<evidence type="ECO:0000256" key="6">
    <source>
        <dbReference type="SAM" id="MobiDB-lite"/>
    </source>
</evidence>
<dbReference type="Pfam" id="PF03939">
    <property type="entry name" value="Ribosomal_L23eN"/>
    <property type="match status" value="1"/>
</dbReference>
<dbReference type="OrthoDB" id="1267328at2759"/>
<evidence type="ECO:0000256" key="1">
    <source>
        <dbReference type="ARBA" id="ARBA00006700"/>
    </source>
</evidence>
<organism evidence="8 9">
    <name type="scientific">Paraglomus occultum</name>
    <dbReference type="NCBI Taxonomy" id="144539"/>
    <lineage>
        <taxon>Eukaryota</taxon>
        <taxon>Fungi</taxon>
        <taxon>Fungi incertae sedis</taxon>
        <taxon>Mucoromycota</taxon>
        <taxon>Glomeromycotina</taxon>
        <taxon>Glomeromycetes</taxon>
        <taxon>Paraglomerales</taxon>
        <taxon>Paraglomeraceae</taxon>
        <taxon>Paraglomus</taxon>
    </lineage>
</organism>
<dbReference type="InterPro" id="IPR005633">
    <property type="entry name" value="Ribosomal_uL23_N"/>
</dbReference>
<dbReference type="GO" id="GO:0019843">
    <property type="term" value="F:rRNA binding"/>
    <property type="evidence" value="ECO:0007669"/>
    <property type="project" value="UniProtKB-KW"/>
</dbReference>
<dbReference type="EMBL" id="CAJVPJ010000158">
    <property type="protein sequence ID" value="CAG8487921.1"/>
    <property type="molecule type" value="Genomic_DNA"/>
</dbReference>
<dbReference type="InterPro" id="IPR013025">
    <property type="entry name" value="Ribosomal_uL23-like"/>
</dbReference>
<proteinExistence type="inferred from homology"/>
<keyword evidence="2" id="KW-0699">rRNA-binding</keyword>
<dbReference type="GO" id="GO:1990904">
    <property type="term" value="C:ribonucleoprotein complex"/>
    <property type="evidence" value="ECO:0007669"/>
    <property type="project" value="UniProtKB-KW"/>
</dbReference>
<feature type="domain" description="Large ribosomal subunit protein uL23 N-terminal" evidence="7">
    <location>
        <begin position="39"/>
        <end position="87"/>
    </location>
</feature>
<dbReference type="GO" id="GO:0005840">
    <property type="term" value="C:ribosome"/>
    <property type="evidence" value="ECO:0007669"/>
    <property type="project" value="UniProtKB-KW"/>
</dbReference>
<dbReference type="Proteomes" id="UP000789572">
    <property type="component" value="Unassembled WGS sequence"/>
</dbReference>
<dbReference type="InterPro" id="IPR012678">
    <property type="entry name" value="Ribosomal_uL23/eL15/eS24_sf"/>
</dbReference>
<dbReference type="InterPro" id="IPR012677">
    <property type="entry name" value="Nucleotide-bd_a/b_plait_sf"/>
</dbReference>
<evidence type="ECO:0000313" key="8">
    <source>
        <dbReference type="EMBL" id="CAG8487921.1"/>
    </source>
</evidence>
<reference evidence="8" key="1">
    <citation type="submission" date="2021-06" db="EMBL/GenBank/DDBJ databases">
        <authorList>
            <person name="Kallberg Y."/>
            <person name="Tangrot J."/>
            <person name="Rosling A."/>
        </authorList>
    </citation>
    <scope>NUCLEOTIDE SEQUENCE</scope>
    <source>
        <strain evidence="8">IA702</strain>
    </source>
</reference>
<feature type="compositionally biased region" description="Basic residues" evidence="6">
    <location>
        <begin position="30"/>
        <end position="39"/>
    </location>
</feature>